<feature type="transmembrane region" description="Helical" evidence="1">
    <location>
        <begin position="220"/>
        <end position="239"/>
    </location>
</feature>
<dbReference type="EMBL" id="MHMA01000029">
    <property type="protein sequence ID" value="OGZ20009.1"/>
    <property type="molecule type" value="Genomic_DNA"/>
</dbReference>
<feature type="transmembrane region" description="Helical" evidence="1">
    <location>
        <begin position="172"/>
        <end position="192"/>
    </location>
</feature>
<feature type="transmembrane region" description="Helical" evidence="1">
    <location>
        <begin position="378"/>
        <end position="401"/>
    </location>
</feature>
<comment type="caution">
    <text evidence="2">The sequence shown here is derived from an EMBL/GenBank/DDBJ whole genome shotgun (WGS) entry which is preliminary data.</text>
</comment>
<evidence type="ECO:0000313" key="3">
    <source>
        <dbReference type="Proteomes" id="UP000178721"/>
    </source>
</evidence>
<keyword evidence="1" id="KW-0472">Membrane</keyword>
<feature type="transmembrane region" description="Helical" evidence="1">
    <location>
        <begin position="292"/>
        <end position="308"/>
    </location>
</feature>
<feature type="transmembrane region" description="Helical" evidence="1">
    <location>
        <begin position="246"/>
        <end position="265"/>
    </location>
</feature>
<gene>
    <name evidence="2" type="ORF">A2654_02220</name>
</gene>
<keyword evidence="1" id="KW-1133">Transmembrane helix</keyword>
<organism evidence="2 3">
    <name type="scientific">Candidatus Nealsonbacteria bacterium RIFCSPHIGHO2_01_FULL_43_31</name>
    <dbReference type="NCBI Taxonomy" id="1801665"/>
    <lineage>
        <taxon>Bacteria</taxon>
        <taxon>Candidatus Nealsoniibacteriota</taxon>
    </lineage>
</organism>
<feature type="transmembrane region" description="Helical" evidence="1">
    <location>
        <begin position="315"/>
        <end position="335"/>
    </location>
</feature>
<proteinExistence type="predicted"/>
<sequence>MNKILTILKNHKWAVVMAVLAGLILALPQFYFRFHESYQGIDMPLTGAETFYQGRIQEVRDGYPSMGNVWFLEYKDRPYIQPALGEIITSDLGKIFGLDMNNTILLSRIVFPALIFLAIYAFVYLLIKKKYVALLASAGILLADNVFTRPFILNLLKWEITEYQALGYARPINPQISSLLFFAFLVFFWLFLQTDTSKIKKWTFGILSGLFWGMSFYVYFYTWSLILVFLGILGLFFLFKKEWLDLRKIFFVVAVALIVAGPYILNTFQSMQYLEYTESSQRLGLVDGRQPLPINLVAATLIVFLIFFPRTLKKAYLFGATLFVSLLVVLNQQIITGKVLIGDHYHWYYSKPLAFIFMTIILFFLLEKIISSQILKKIIIGVIIAAFILNGFTTDAINYFYRLQNYSVDSDSIVGQQRYGPILDWLNANAQKDSVVLANSELSILISVYTPLNLALDPKWANQYLVSQRELLERLFLNYRLIGVSAQDATEVFFREKSWISMMIFSEYYRQTLGEWDQIPEEVILSLAKEYQVFSGYPIEKLFQKFKIKYAVWDTTKQPEWALGQYPFLREVRRDNKIIIFQVI</sequence>
<feature type="transmembrane region" description="Helical" evidence="1">
    <location>
        <begin position="347"/>
        <end position="366"/>
    </location>
</feature>
<dbReference type="AlphaFoldDB" id="A0A1G2E2V0"/>
<feature type="transmembrane region" description="Helical" evidence="1">
    <location>
        <begin position="12"/>
        <end position="32"/>
    </location>
</feature>
<evidence type="ECO:0008006" key="4">
    <source>
        <dbReference type="Google" id="ProtNLM"/>
    </source>
</evidence>
<dbReference type="Proteomes" id="UP000178721">
    <property type="component" value="Unassembled WGS sequence"/>
</dbReference>
<evidence type="ECO:0000256" key="1">
    <source>
        <dbReference type="SAM" id="Phobius"/>
    </source>
</evidence>
<evidence type="ECO:0000313" key="2">
    <source>
        <dbReference type="EMBL" id="OGZ20009.1"/>
    </source>
</evidence>
<name>A0A1G2E2V0_9BACT</name>
<protein>
    <recommendedName>
        <fullName evidence="4">Glycosyltransferase RgtA/B/C/D-like domain-containing protein</fullName>
    </recommendedName>
</protein>
<feature type="transmembrane region" description="Helical" evidence="1">
    <location>
        <begin position="109"/>
        <end position="127"/>
    </location>
</feature>
<keyword evidence="1" id="KW-0812">Transmembrane</keyword>
<reference evidence="2 3" key="1">
    <citation type="journal article" date="2016" name="Nat. Commun.">
        <title>Thousands of microbial genomes shed light on interconnected biogeochemical processes in an aquifer system.</title>
        <authorList>
            <person name="Anantharaman K."/>
            <person name="Brown C.T."/>
            <person name="Hug L.A."/>
            <person name="Sharon I."/>
            <person name="Castelle C.J."/>
            <person name="Probst A.J."/>
            <person name="Thomas B.C."/>
            <person name="Singh A."/>
            <person name="Wilkins M.J."/>
            <person name="Karaoz U."/>
            <person name="Brodie E.L."/>
            <person name="Williams K.H."/>
            <person name="Hubbard S.S."/>
            <person name="Banfield J.F."/>
        </authorList>
    </citation>
    <scope>NUCLEOTIDE SEQUENCE [LARGE SCALE GENOMIC DNA]</scope>
</reference>
<accession>A0A1G2E2V0</accession>